<dbReference type="RefSeq" id="XP_017768782.1">
    <property type="nucleotide sequence ID" value="XM_017913293.1"/>
</dbReference>
<keyword evidence="1" id="KW-1185">Reference proteome</keyword>
<dbReference type="GeneID" id="108556942"/>
<name>A0ABM1M2I2_NICVS</name>
<sequence length="110" mass="12684">MMEKILKSFKTFFGCVNANSANLEIDVDRHEDDEVNSENDRLVEEEQAVGMIVAEFKNQEDGDSNCDLVPESRVIELDYYDEEGECDEIVLAIWSEEDRNIPYIQAPVYL</sequence>
<accession>A0ABM1M2I2</accession>
<gene>
    <name evidence="2" type="primary">LOC108556942</name>
</gene>
<evidence type="ECO:0000313" key="2">
    <source>
        <dbReference type="RefSeq" id="XP_017768782.1"/>
    </source>
</evidence>
<evidence type="ECO:0000313" key="1">
    <source>
        <dbReference type="Proteomes" id="UP000695000"/>
    </source>
</evidence>
<organism evidence="1 2">
    <name type="scientific">Nicrophorus vespilloides</name>
    <name type="common">Boreal carrion beetle</name>
    <dbReference type="NCBI Taxonomy" id="110193"/>
    <lineage>
        <taxon>Eukaryota</taxon>
        <taxon>Metazoa</taxon>
        <taxon>Ecdysozoa</taxon>
        <taxon>Arthropoda</taxon>
        <taxon>Hexapoda</taxon>
        <taxon>Insecta</taxon>
        <taxon>Pterygota</taxon>
        <taxon>Neoptera</taxon>
        <taxon>Endopterygota</taxon>
        <taxon>Coleoptera</taxon>
        <taxon>Polyphaga</taxon>
        <taxon>Staphyliniformia</taxon>
        <taxon>Silphidae</taxon>
        <taxon>Nicrophorinae</taxon>
        <taxon>Nicrophorus</taxon>
    </lineage>
</organism>
<dbReference type="Proteomes" id="UP000695000">
    <property type="component" value="Unplaced"/>
</dbReference>
<proteinExistence type="predicted"/>
<protein>
    <submittedName>
        <fullName evidence="2">Uncharacterized protein LOC108556942</fullName>
    </submittedName>
</protein>
<reference evidence="2" key="1">
    <citation type="submission" date="2025-08" db="UniProtKB">
        <authorList>
            <consortium name="RefSeq"/>
        </authorList>
    </citation>
    <scope>IDENTIFICATION</scope>
    <source>
        <tissue evidence="2">Whole Larva</tissue>
    </source>
</reference>